<accession>A0A7X0MVL7</accession>
<dbReference type="FunCoup" id="A0A7X0MVL7">
    <property type="interactions" value="43"/>
</dbReference>
<dbReference type="GO" id="GO:0005737">
    <property type="term" value="C:cytoplasm"/>
    <property type="evidence" value="ECO:0007669"/>
    <property type="project" value="TreeGrafter"/>
</dbReference>
<dbReference type="SUPFAM" id="SSF52540">
    <property type="entry name" value="P-loop containing nucleoside triphosphate hydrolases"/>
    <property type="match status" value="1"/>
</dbReference>
<evidence type="ECO:0000259" key="1">
    <source>
        <dbReference type="Pfam" id="PF02492"/>
    </source>
</evidence>
<comment type="caution">
    <text evidence="2">The sequence shown here is derived from an EMBL/GenBank/DDBJ whole genome shotgun (WGS) entry which is preliminary data.</text>
</comment>
<dbReference type="InterPro" id="IPR003495">
    <property type="entry name" value="CobW/HypB/UreG_nucleotide-bd"/>
</dbReference>
<dbReference type="Proteomes" id="UP000528457">
    <property type="component" value="Unassembled WGS sequence"/>
</dbReference>
<keyword evidence="3" id="KW-1185">Reference proteome</keyword>
<feature type="domain" description="CobW/HypB/UreG nucleotide-binding" evidence="1">
    <location>
        <begin position="8"/>
        <end position="173"/>
    </location>
</feature>
<dbReference type="InterPro" id="IPR027417">
    <property type="entry name" value="P-loop_NTPase"/>
</dbReference>
<evidence type="ECO:0000313" key="2">
    <source>
        <dbReference type="EMBL" id="MBB6521250.1"/>
    </source>
</evidence>
<protein>
    <submittedName>
        <fullName evidence="2">G3E family GTPase</fullName>
    </submittedName>
</protein>
<dbReference type="InParanoid" id="A0A7X0MVL7"/>
<dbReference type="InterPro" id="IPR051316">
    <property type="entry name" value="Zinc-reg_GTPase_activator"/>
</dbReference>
<proteinExistence type="predicted"/>
<dbReference type="EMBL" id="JACHHT010000001">
    <property type="protein sequence ID" value="MBB6521250.1"/>
    <property type="molecule type" value="Genomic_DNA"/>
</dbReference>
<gene>
    <name evidence="2" type="ORF">HNR48_001528</name>
</gene>
<dbReference type="PANTHER" id="PTHR13748">
    <property type="entry name" value="COBW-RELATED"/>
    <property type="match status" value="1"/>
</dbReference>
<dbReference type="RefSeq" id="WP_166849029.1">
    <property type="nucleotide sequence ID" value="NZ_JAAONY010000001.1"/>
</dbReference>
<dbReference type="AlphaFoldDB" id="A0A7X0MVL7"/>
<dbReference type="CDD" id="cd03112">
    <property type="entry name" value="CobW-like"/>
    <property type="match status" value="1"/>
</dbReference>
<dbReference type="Pfam" id="PF02492">
    <property type="entry name" value="cobW"/>
    <property type="match status" value="1"/>
</dbReference>
<dbReference type="Gene3D" id="3.40.50.300">
    <property type="entry name" value="P-loop containing nucleotide triphosphate hydrolases"/>
    <property type="match status" value="1"/>
</dbReference>
<sequence>MAIRSVPCNIITGFLGVGKTSTILHLLKHKPADERWAVLVNEFGEVGIDGSLLNSSKQEQEQVFIREVPGGCMCCAAGLPMHIALNQLLQRAKPDRLLIEPSGLGHPREVMQVLHSEHYQDVLDIQQCLTLVDARKLNDERYTEHDIFLQQIDIADVIVANKEDLCRPEHKQLLEDFLPQRGQQDCKVLWTVNGEIPPSLLTGHSQFKNRDWESLSLPEADSDRVKGFDDTPLPESGFLSRSNQSDDFSTIGWRFEPNTVFNHSKLYRWASDLIVERMKAVCITEDGVWGFNKTPDGLQELELDDCMESRFEIIANSIDPNWEAQLMDCRLPS</sequence>
<name>A0A7X0MVL7_9GAMM</name>
<reference evidence="2 3" key="1">
    <citation type="submission" date="2020-08" db="EMBL/GenBank/DDBJ databases">
        <title>Genomic Encyclopedia of Type Strains, Phase IV (KMG-IV): sequencing the most valuable type-strain genomes for metagenomic binning, comparative biology and taxonomic classification.</title>
        <authorList>
            <person name="Goeker M."/>
        </authorList>
    </citation>
    <scope>NUCLEOTIDE SEQUENCE [LARGE SCALE GENOMIC DNA]</scope>
    <source>
        <strain evidence="2 3">DSM 22368</strain>
    </source>
</reference>
<organism evidence="2 3">
    <name type="scientific">Pseudoteredinibacter isoporae</name>
    <dbReference type="NCBI Taxonomy" id="570281"/>
    <lineage>
        <taxon>Bacteria</taxon>
        <taxon>Pseudomonadati</taxon>
        <taxon>Pseudomonadota</taxon>
        <taxon>Gammaproteobacteria</taxon>
        <taxon>Cellvibrionales</taxon>
        <taxon>Cellvibrionaceae</taxon>
        <taxon>Pseudoteredinibacter</taxon>
    </lineage>
</organism>
<evidence type="ECO:0000313" key="3">
    <source>
        <dbReference type="Proteomes" id="UP000528457"/>
    </source>
</evidence>
<dbReference type="PANTHER" id="PTHR13748:SF46">
    <property type="entry name" value="ZINC CHAPERONE YEIR"/>
    <property type="match status" value="1"/>
</dbReference>